<evidence type="ECO:0000313" key="2">
    <source>
        <dbReference type="Proteomes" id="UP000178336"/>
    </source>
</evidence>
<name>A0A1F5GUM4_9BACT</name>
<dbReference type="EMBL" id="MFBN01000018">
    <property type="protein sequence ID" value="OGD95515.1"/>
    <property type="molecule type" value="Genomic_DNA"/>
</dbReference>
<accession>A0A1F5GUM4</accession>
<dbReference type="STRING" id="1797724.A3A48_03710"/>
<dbReference type="AlphaFoldDB" id="A0A1F5GUM4"/>
<sequence>MNCKFIKSDDSSCNAFHTQGSDYCFRHNPDFKEKATLASKNGGENRRLQGVYGKKIELRTPNDIKSFLGMVINSVWTGKIPVQVGTSMGFLTKCWLEAYEMTDMENRIKKLEAGITDIDSQKL</sequence>
<dbReference type="Proteomes" id="UP000178336">
    <property type="component" value="Unassembled WGS sequence"/>
</dbReference>
<protein>
    <submittedName>
        <fullName evidence="1">Uncharacterized protein</fullName>
    </submittedName>
</protein>
<gene>
    <name evidence="1" type="ORF">A3A48_03710</name>
</gene>
<organism evidence="1 2">
    <name type="scientific">Candidatus Curtissbacteria bacterium RIFCSPLOWO2_01_FULL_37_9</name>
    <dbReference type="NCBI Taxonomy" id="1797724"/>
    <lineage>
        <taxon>Bacteria</taxon>
        <taxon>Candidatus Curtissiibacteriota</taxon>
    </lineage>
</organism>
<reference evidence="1 2" key="1">
    <citation type="journal article" date="2016" name="Nat. Commun.">
        <title>Thousands of microbial genomes shed light on interconnected biogeochemical processes in an aquifer system.</title>
        <authorList>
            <person name="Anantharaman K."/>
            <person name="Brown C.T."/>
            <person name="Hug L.A."/>
            <person name="Sharon I."/>
            <person name="Castelle C.J."/>
            <person name="Probst A.J."/>
            <person name="Thomas B.C."/>
            <person name="Singh A."/>
            <person name="Wilkins M.J."/>
            <person name="Karaoz U."/>
            <person name="Brodie E.L."/>
            <person name="Williams K.H."/>
            <person name="Hubbard S.S."/>
            <person name="Banfield J.F."/>
        </authorList>
    </citation>
    <scope>NUCLEOTIDE SEQUENCE [LARGE SCALE GENOMIC DNA]</scope>
</reference>
<evidence type="ECO:0000313" key="1">
    <source>
        <dbReference type="EMBL" id="OGD95515.1"/>
    </source>
</evidence>
<comment type="caution">
    <text evidence="1">The sequence shown here is derived from an EMBL/GenBank/DDBJ whole genome shotgun (WGS) entry which is preliminary data.</text>
</comment>
<proteinExistence type="predicted"/>